<dbReference type="InterPro" id="IPR024455">
    <property type="entry name" value="Phage_capsid"/>
</dbReference>
<sequence length="450" mass="48634">MNINEILGKKKEANDAATELRDRVYNEQKGEWRNDDTAKFDELCARAEAFQAEVDRSVRLERNQTTSEENGQSAGRRSEPINPQRQFAGKATAADADLAVRGWLLGGNEEAGAQSQHLEAANRVGLKISAGSLNLRMAPPLRSLDPRDIEAWEKRAANGVGSGAIGLYTAPDSPMGALERAMLAFGGMRQVSTVYRTASGTDMPFPTNNDTGNKGAILAENTQVSEVDPTFGQLVLNSYKYSSKLVLIARELLQDSAVNIPELIGQILGERIGRIQNDHFTTGDNSSKPNGVVTAATSASVTTASALVISYDNLVDLVHALDPAYRMNARFMFSDAALKVIKKIKVAQYSGDTVGAPLWIPGLAGMLGDTIMGYPYTVNQSVAVPAASAKAVLFGDFSKYLIRDVSDVRLVRMEERYADYDQVGFTAFVRSDADLLDAGTHPVVYLTQGS</sequence>
<evidence type="ECO:0000256" key="1">
    <source>
        <dbReference type="ARBA" id="ARBA00004328"/>
    </source>
</evidence>
<evidence type="ECO:0000256" key="3">
    <source>
        <dbReference type="SAM" id="MobiDB-lite"/>
    </source>
</evidence>
<dbReference type="NCBIfam" id="TIGR01554">
    <property type="entry name" value="major_cap_HK97"/>
    <property type="match status" value="1"/>
</dbReference>
<feature type="compositionally biased region" description="Polar residues" evidence="3">
    <location>
        <begin position="63"/>
        <end position="85"/>
    </location>
</feature>
<dbReference type="GO" id="GO:0044423">
    <property type="term" value="C:virion component"/>
    <property type="evidence" value="ECO:0007669"/>
    <property type="project" value="UniProtKB-KW"/>
</dbReference>
<reference evidence="5" key="1">
    <citation type="submission" date="2020-05" db="EMBL/GenBank/DDBJ databases">
        <authorList>
            <person name="Chiriac C."/>
            <person name="Salcher M."/>
            <person name="Ghai R."/>
            <person name="Kavagutti S V."/>
        </authorList>
    </citation>
    <scope>NUCLEOTIDE SEQUENCE</scope>
</reference>
<feature type="region of interest" description="Disordered" evidence="3">
    <location>
        <begin position="57"/>
        <end position="90"/>
    </location>
</feature>
<gene>
    <name evidence="5" type="ORF">UFOVP1236_31</name>
</gene>
<accession>A0A6J5RFI7</accession>
<comment type="subcellular location">
    <subcellularLocation>
        <location evidence="1">Virion</location>
    </subcellularLocation>
</comment>
<organism evidence="5">
    <name type="scientific">uncultured Caudovirales phage</name>
    <dbReference type="NCBI Taxonomy" id="2100421"/>
    <lineage>
        <taxon>Viruses</taxon>
        <taxon>Duplodnaviria</taxon>
        <taxon>Heunggongvirae</taxon>
        <taxon>Uroviricota</taxon>
        <taxon>Caudoviricetes</taxon>
        <taxon>Peduoviridae</taxon>
        <taxon>Maltschvirus</taxon>
        <taxon>Maltschvirus maltsch</taxon>
    </lineage>
</organism>
<dbReference type="EMBL" id="LR797190">
    <property type="protein sequence ID" value="CAB4192388.1"/>
    <property type="molecule type" value="Genomic_DNA"/>
</dbReference>
<evidence type="ECO:0000259" key="4">
    <source>
        <dbReference type="Pfam" id="PF05065"/>
    </source>
</evidence>
<keyword evidence="2" id="KW-0946">Virion</keyword>
<name>A0A6J5RFI7_9CAUD</name>
<dbReference type="SUPFAM" id="SSF56563">
    <property type="entry name" value="Major capsid protein gp5"/>
    <property type="match status" value="1"/>
</dbReference>
<dbReference type="Pfam" id="PF05065">
    <property type="entry name" value="Phage_capsid"/>
    <property type="match status" value="1"/>
</dbReference>
<evidence type="ECO:0000313" key="5">
    <source>
        <dbReference type="EMBL" id="CAB4192388.1"/>
    </source>
</evidence>
<proteinExistence type="predicted"/>
<feature type="domain" description="Phage capsid-like C-terminal" evidence="4">
    <location>
        <begin position="168"/>
        <end position="437"/>
    </location>
</feature>
<evidence type="ECO:0000256" key="2">
    <source>
        <dbReference type="ARBA" id="ARBA00022844"/>
    </source>
</evidence>
<dbReference type="InterPro" id="IPR054612">
    <property type="entry name" value="Phage_capsid-like_C"/>
</dbReference>
<protein>
    <submittedName>
        <fullName evidence="5">COG4653 Predicted phage phi-C31 gp36 major capsid-like protein</fullName>
    </submittedName>
</protein>